<comment type="caution">
    <text evidence="4">The sequence shown here is derived from an EMBL/GenBank/DDBJ whole genome shotgun (WGS) entry which is preliminary data.</text>
</comment>
<dbReference type="PANTHER" id="PTHR10963:SF62">
    <property type="entry name" value="GLUCAN 1,3-BETA-GLUCOSIDASE"/>
    <property type="match status" value="1"/>
</dbReference>
<evidence type="ECO:0000256" key="2">
    <source>
        <dbReference type="SAM" id="Phobius"/>
    </source>
</evidence>
<dbReference type="EMBL" id="JBBBZM010000135">
    <property type="protein sequence ID" value="KAL0633169.1"/>
    <property type="molecule type" value="Genomic_DNA"/>
</dbReference>
<keyword evidence="5" id="KW-1185">Reference proteome</keyword>
<dbReference type="PANTHER" id="PTHR10963">
    <property type="entry name" value="GLYCOSYL HYDROLASE-RELATED"/>
    <property type="match status" value="1"/>
</dbReference>
<protein>
    <recommendedName>
        <fullName evidence="3">GH16 domain-containing protein</fullName>
    </recommendedName>
</protein>
<accession>A0ABR3GB41</accession>
<feature type="domain" description="GH16" evidence="3">
    <location>
        <begin position="132"/>
        <end position="459"/>
    </location>
</feature>
<dbReference type="InterPro" id="IPR050546">
    <property type="entry name" value="Glycosyl_Hydrlase_16"/>
</dbReference>
<feature type="transmembrane region" description="Helical" evidence="2">
    <location>
        <begin position="94"/>
        <end position="118"/>
    </location>
</feature>
<dbReference type="Proteomes" id="UP001447188">
    <property type="component" value="Unassembled WGS sequence"/>
</dbReference>
<keyword evidence="2" id="KW-1133">Transmembrane helix</keyword>
<proteinExistence type="predicted"/>
<reference evidence="4 5" key="1">
    <citation type="submission" date="2024-02" db="EMBL/GenBank/DDBJ databases">
        <title>Discinaceae phylogenomics.</title>
        <authorList>
            <person name="Dirks A.C."/>
            <person name="James T.Y."/>
        </authorList>
    </citation>
    <scope>NUCLEOTIDE SEQUENCE [LARGE SCALE GENOMIC DNA]</scope>
    <source>
        <strain evidence="4 5">ACD0624</strain>
    </source>
</reference>
<keyword evidence="2" id="KW-0812">Transmembrane</keyword>
<name>A0ABR3GB41_9PEZI</name>
<evidence type="ECO:0000313" key="4">
    <source>
        <dbReference type="EMBL" id="KAL0633169.1"/>
    </source>
</evidence>
<dbReference type="InterPro" id="IPR013320">
    <property type="entry name" value="ConA-like_dom_sf"/>
</dbReference>
<evidence type="ECO:0000313" key="5">
    <source>
        <dbReference type="Proteomes" id="UP001447188"/>
    </source>
</evidence>
<dbReference type="Pfam" id="PF00722">
    <property type="entry name" value="Glyco_hydro_16"/>
    <property type="match status" value="1"/>
</dbReference>
<keyword evidence="2" id="KW-0472">Membrane</keyword>
<feature type="compositionally biased region" description="Pro residues" evidence="1">
    <location>
        <begin position="11"/>
        <end position="27"/>
    </location>
</feature>
<dbReference type="InterPro" id="IPR000757">
    <property type="entry name" value="Beta-glucanase-like"/>
</dbReference>
<gene>
    <name evidence="4" type="ORF">Q9L58_007955</name>
</gene>
<evidence type="ECO:0000256" key="1">
    <source>
        <dbReference type="SAM" id="MobiDB-lite"/>
    </source>
</evidence>
<dbReference type="Gene3D" id="2.60.120.200">
    <property type="match status" value="1"/>
</dbReference>
<feature type="region of interest" description="Disordered" evidence="1">
    <location>
        <begin position="1"/>
        <end position="50"/>
    </location>
</feature>
<sequence>MEGIHARSAPTPTPRPVSPTIIPPSPFDDPITAIPGSTPYGSRPGSMPVSVPGSTSGFSAPGLNAPQRYFHSRRVKKGEVSQPWLSKKDPREKWVTIIPCIGLAVGLGIAAFLVWHGISSVVNHKYCPVLMEDWSHGFREDIWSREVEVGGYGNGQFEYTTATDENSFVGKDGLLHIRPTLQDEKLMSTDGVLNLTAMGICTSPVLINCVAATNVTNGTIINPVKSARINTKKGASIRYGRVEVRAKLPEGKWLWPAIWMMPVEDTYGSWPRSGEIDIVESRGNNWQYPQGGNDIMSSTLHWGPDPGNDAWWRTNVKHQALHTTYSKRYHTFGLEWSEKYIFTYVDSRLLQVLYTNFDEHLWKRGSFPLANRNSTKYVDPWSQTGRPNTPFDQKFYLILNVAVGGTNGWFENGQDQKPWVDGSAWAMKDFWEAREDWHPTWKNEGEMLVQSVKMWEQCD</sequence>
<dbReference type="SUPFAM" id="SSF49899">
    <property type="entry name" value="Concanavalin A-like lectins/glucanases"/>
    <property type="match status" value="1"/>
</dbReference>
<dbReference type="PROSITE" id="PS51762">
    <property type="entry name" value="GH16_2"/>
    <property type="match status" value="1"/>
</dbReference>
<evidence type="ECO:0000259" key="3">
    <source>
        <dbReference type="PROSITE" id="PS51762"/>
    </source>
</evidence>
<organism evidence="4 5">
    <name type="scientific">Discina gigas</name>
    <dbReference type="NCBI Taxonomy" id="1032678"/>
    <lineage>
        <taxon>Eukaryota</taxon>
        <taxon>Fungi</taxon>
        <taxon>Dikarya</taxon>
        <taxon>Ascomycota</taxon>
        <taxon>Pezizomycotina</taxon>
        <taxon>Pezizomycetes</taxon>
        <taxon>Pezizales</taxon>
        <taxon>Discinaceae</taxon>
        <taxon>Discina</taxon>
    </lineage>
</organism>